<sequence length="229" mass="25262">MSIRTRSLIFSTFFGSCIAIGLLLGSLTTDSWVRATPKRGNSSYTSQESTGEVNFGLFYGSKVLNSGIGERITPVEVYTFIQTEPDSMNFWLWLFTALGAGFGLLGCAISAIAAVIKSASAAKGPINLVILIASNISSAVTQVVAFICWLVQFIQYLQHNVLTVADQKHHWYSKGLASLGYSFYMVILSTLVVIINIGILLYARHCDRRDRQRLEPPSEEKNQCAIMLY</sequence>
<keyword evidence="4 6" id="KW-1133">Transmembrane helix</keyword>
<dbReference type="PANTHER" id="PTHR31548:SF1">
    <property type="entry name" value="LD47387P"/>
    <property type="match status" value="1"/>
</dbReference>
<dbReference type="GO" id="GO:0016020">
    <property type="term" value="C:membrane"/>
    <property type="evidence" value="ECO:0007669"/>
    <property type="project" value="UniProtKB-SubCell"/>
</dbReference>
<dbReference type="VEuPathDB" id="VectorBase:MDOA010850"/>
<keyword evidence="3 6" id="KW-0812">Transmembrane</keyword>
<dbReference type="EnsemblMetazoa" id="MDOA010850-RB">
    <property type="protein sequence ID" value="MDOA010850-PB"/>
    <property type="gene ID" value="MDOA010850"/>
</dbReference>
<evidence type="ECO:0000256" key="4">
    <source>
        <dbReference type="ARBA" id="ARBA00022989"/>
    </source>
</evidence>
<organism evidence="7">
    <name type="scientific">Musca domestica</name>
    <name type="common">House fly</name>
    <dbReference type="NCBI Taxonomy" id="7370"/>
    <lineage>
        <taxon>Eukaryota</taxon>
        <taxon>Metazoa</taxon>
        <taxon>Ecdysozoa</taxon>
        <taxon>Arthropoda</taxon>
        <taxon>Hexapoda</taxon>
        <taxon>Insecta</taxon>
        <taxon>Pterygota</taxon>
        <taxon>Neoptera</taxon>
        <taxon>Endopterygota</taxon>
        <taxon>Diptera</taxon>
        <taxon>Brachycera</taxon>
        <taxon>Muscomorpha</taxon>
        <taxon>Muscoidea</taxon>
        <taxon>Muscidae</taxon>
        <taxon>Musca</taxon>
    </lineage>
</organism>
<keyword evidence="5 6" id="KW-0472">Membrane</keyword>
<evidence type="ECO:0000256" key="2">
    <source>
        <dbReference type="ARBA" id="ARBA00005787"/>
    </source>
</evidence>
<evidence type="ECO:0000313" key="8">
    <source>
        <dbReference type="Proteomes" id="UP001652621"/>
    </source>
</evidence>
<evidence type="ECO:0000256" key="6">
    <source>
        <dbReference type="SAM" id="Phobius"/>
    </source>
</evidence>
<feature type="transmembrane region" description="Helical" evidence="6">
    <location>
        <begin position="128"/>
        <end position="154"/>
    </location>
</feature>
<dbReference type="GO" id="GO:0007605">
    <property type="term" value="P:sensory perception of sound"/>
    <property type="evidence" value="ECO:0007669"/>
    <property type="project" value="UniProtKB-ARBA"/>
</dbReference>
<dbReference type="InterPro" id="IPR026748">
    <property type="entry name" value="Clarin"/>
</dbReference>
<feature type="transmembrane region" description="Helical" evidence="6">
    <location>
        <begin position="7"/>
        <end position="27"/>
    </location>
</feature>
<dbReference type="Gene3D" id="1.20.140.150">
    <property type="match status" value="1"/>
</dbReference>
<dbReference type="AlphaFoldDB" id="A0A1I8N2H4"/>
<dbReference type="KEGG" id="mde:101901227"/>
<evidence type="ECO:0000313" key="9">
    <source>
        <dbReference type="RefSeq" id="XP_011292710.1"/>
    </source>
</evidence>
<dbReference type="STRING" id="7370.A0A1I8N2H4"/>
<dbReference type="GeneID" id="101901227"/>
<dbReference type="eggNOG" id="ENOG502S185">
    <property type="taxonomic scope" value="Eukaryota"/>
</dbReference>
<dbReference type="RefSeq" id="XP_011292710.1">
    <property type="nucleotide sequence ID" value="XM_011294408.2"/>
</dbReference>
<comment type="subcellular location">
    <subcellularLocation>
        <location evidence="1">Membrane</location>
        <topology evidence="1">Multi-pass membrane protein</topology>
    </subcellularLocation>
</comment>
<evidence type="ECO:0000313" key="7">
    <source>
        <dbReference type="EnsemblMetazoa" id="MDOA010850-PB"/>
    </source>
</evidence>
<protein>
    <submittedName>
        <fullName evidence="9 10">Uncharacterized protein LOC101901227</fullName>
    </submittedName>
</protein>
<evidence type="ECO:0000256" key="1">
    <source>
        <dbReference type="ARBA" id="ARBA00004141"/>
    </source>
</evidence>
<reference evidence="10" key="2">
    <citation type="submission" date="2025-05" db="UniProtKB">
        <authorList>
            <consortium name="RefSeq"/>
        </authorList>
    </citation>
    <scope>IDENTIFICATION</scope>
    <source>
        <strain evidence="10">Aabys</strain>
        <tissue evidence="10">Whole body</tissue>
    </source>
</reference>
<accession>A0A1I8N2H4</accession>
<evidence type="ECO:0000256" key="3">
    <source>
        <dbReference type="ARBA" id="ARBA00022692"/>
    </source>
</evidence>
<feature type="transmembrane region" description="Helical" evidence="6">
    <location>
        <begin position="181"/>
        <end position="203"/>
    </location>
</feature>
<evidence type="ECO:0000313" key="10">
    <source>
        <dbReference type="RefSeq" id="XP_058981376.1"/>
    </source>
</evidence>
<reference evidence="7" key="1">
    <citation type="submission" date="2020-05" db="UniProtKB">
        <authorList>
            <consortium name="EnsemblMetazoa"/>
        </authorList>
    </citation>
    <scope>IDENTIFICATION</scope>
    <source>
        <strain evidence="7">Aabys</strain>
    </source>
</reference>
<dbReference type="VEuPathDB" id="VectorBase:MDOMA2_021103"/>
<dbReference type="Proteomes" id="UP001652621">
    <property type="component" value="Unplaced"/>
</dbReference>
<dbReference type="RefSeq" id="XP_058981376.1">
    <property type="nucleotide sequence ID" value="XM_059125393.1"/>
</dbReference>
<comment type="similarity">
    <text evidence="2">Belongs to the clarin family.</text>
</comment>
<proteinExistence type="inferred from homology"/>
<dbReference type="OrthoDB" id="10012538at2759"/>
<keyword evidence="8" id="KW-1185">Reference proteome</keyword>
<dbReference type="PANTHER" id="PTHR31548">
    <property type="entry name" value="CLARIN"/>
    <property type="match status" value="1"/>
</dbReference>
<evidence type="ECO:0000256" key="5">
    <source>
        <dbReference type="ARBA" id="ARBA00023136"/>
    </source>
</evidence>
<feature type="transmembrane region" description="Helical" evidence="6">
    <location>
        <begin position="90"/>
        <end position="116"/>
    </location>
</feature>
<dbReference type="PROSITE" id="PS51257">
    <property type="entry name" value="PROKAR_LIPOPROTEIN"/>
    <property type="match status" value="1"/>
</dbReference>
<name>A0A1I8N2H4_MUSDO</name>
<gene>
    <name evidence="7" type="primary">101901227</name>
    <name evidence="9 10" type="synonym">LOC101901227</name>
</gene>